<comment type="caution">
    <text evidence="1">The sequence shown here is derived from an EMBL/GenBank/DDBJ whole genome shotgun (WGS) entry which is preliminary data.</text>
</comment>
<protein>
    <submittedName>
        <fullName evidence="1">Uncharacterized protein</fullName>
    </submittedName>
</protein>
<proteinExistence type="predicted"/>
<dbReference type="AlphaFoldDB" id="A0AAV4WLZ8"/>
<gene>
    <name evidence="1" type="ORF">CEXT_564741</name>
</gene>
<reference evidence="1 2" key="1">
    <citation type="submission" date="2021-06" db="EMBL/GenBank/DDBJ databases">
        <title>Caerostris extrusa draft genome.</title>
        <authorList>
            <person name="Kono N."/>
            <person name="Arakawa K."/>
        </authorList>
    </citation>
    <scope>NUCLEOTIDE SEQUENCE [LARGE SCALE GENOMIC DNA]</scope>
</reference>
<organism evidence="1 2">
    <name type="scientific">Caerostris extrusa</name>
    <name type="common">Bark spider</name>
    <name type="synonym">Caerostris bankana</name>
    <dbReference type="NCBI Taxonomy" id="172846"/>
    <lineage>
        <taxon>Eukaryota</taxon>
        <taxon>Metazoa</taxon>
        <taxon>Ecdysozoa</taxon>
        <taxon>Arthropoda</taxon>
        <taxon>Chelicerata</taxon>
        <taxon>Arachnida</taxon>
        <taxon>Araneae</taxon>
        <taxon>Araneomorphae</taxon>
        <taxon>Entelegynae</taxon>
        <taxon>Araneoidea</taxon>
        <taxon>Araneidae</taxon>
        <taxon>Caerostris</taxon>
    </lineage>
</organism>
<evidence type="ECO:0000313" key="2">
    <source>
        <dbReference type="Proteomes" id="UP001054945"/>
    </source>
</evidence>
<sequence length="91" mass="10136">MTTVPLGSHGKIKTFLQCVFRTSRNPLPIKKLHPVNVFYPLSSFCHPLLPIAFLLGPVYNEAFSLNGKAISCDWLTRGLLKVILLQASINE</sequence>
<accession>A0AAV4WLZ8</accession>
<name>A0AAV4WLZ8_CAEEX</name>
<dbReference type="Proteomes" id="UP001054945">
    <property type="component" value="Unassembled WGS sequence"/>
</dbReference>
<evidence type="ECO:0000313" key="1">
    <source>
        <dbReference type="EMBL" id="GIY83546.1"/>
    </source>
</evidence>
<keyword evidence="2" id="KW-1185">Reference proteome</keyword>
<dbReference type="EMBL" id="BPLR01016398">
    <property type="protein sequence ID" value="GIY83546.1"/>
    <property type="molecule type" value="Genomic_DNA"/>
</dbReference>